<dbReference type="AlphaFoldDB" id="A0AAV5T2I6"/>
<reference evidence="1" key="1">
    <citation type="submission" date="2023-10" db="EMBL/GenBank/DDBJ databases">
        <title>Genome assembly of Pristionchus species.</title>
        <authorList>
            <person name="Yoshida K."/>
            <person name="Sommer R.J."/>
        </authorList>
    </citation>
    <scope>NUCLEOTIDE SEQUENCE</scope>
    <source>
        <strain evidence="1">RS0144</strain>
    </source>
</reference>
<name>A0AAV5T2I6_9BILA</name>
<feature type="non-terminal residue" evidence="1">
    <location>
        <position position="1"/>
    </location>
</feature>
<evidence type="ECO:0000313" key="1">
    <source>
        <dbReference type="EMBL" id="GMS89675.1"/>
    </source>
</evidence>
<dbReference type="EMBL" id="BTSX01000003">
    <property type="protein sequence ID" value="GMS89675.1"/>
    <property type="molecule type" value="Genomic_DNA"/>
</dbReference>
<evidence type="ECO:0008006" key="3">
    <source>
        <dbReference type="Google" id="ProtNLM"/>
    </source>
</evidence>
<comment type="caution">
    <text evidence="1">The sequence shown here is derived from an EMBL/GenBank/DDBJ whole genome shotgun (WGS) entry which is preliminary data.</text>
</comment>
<gene>
    <name evidence="1" type="ORF">PENTCL1PPCAC_11850</name>
</gene>
<dbReference type="Proteomes" id="UP001432027">
    <property type="component" value="Unassembled WGS sequence"/>
</dbReference>
<protein>
    <recommendedName>
        <fullName evidence="3">Secreted protein</fullName>
    </recommendedName>
</protein>
<organism evidence="1 2">
    <name type="scientific">Pristionchus entomophagus</name>
    <dbReference type="NCBI Taxonomy" id="358040"/>
    <lineage>
        <taxon>Eukaryota</taxon>
        <taxon>Metazoa</taxon>
        <taxon>Ecdysozoa</taxon>
        <taxon>Nematoda</taxon>
        <taxon>Chromadorea</taxon>
        <taxon>Rhabditida</taxon>
        <taxon>Rhabditina</taxon>
        <taxon>Diplogasteromorpha</taxon>
        <taxon>Diplogasteroidea</taxon>
        <taxon>Neodiplogasteridae</taxon>
        <taxon>Pristionchus</taxon>
    </lineage>
</organism>
<accession>A0AAV5T2I6</accession>
<evidence type="ECO:0000313" key="2">
    <source>
        <dbReference type="Proteomes" id="UP001432027"/>
    </source>
</evidence>
<sequence length="100" mass="11454">LLVLLGSTLSLLPRPHLGFAFPQSRQIHPSTNFIGSRIFDRCAGSDQHSQRRDLLSSFELSYHQLFIHSVFSSHLYRSNRECHNCNSEHEGKRLFGGFIV</sequence>
<proteinExistence type="predicted"/>
<keyword evidence="2" id="KW-1185">Reference proteome</keyword>